<evidence type="ECO:0000313" key="4">
    <source>
        <dbReference type="EMBL" id="KKY29083.1"/>
    </source>
</evidence>
<dbReference type="Pfam" id="PF14226">
    <property type="entry name" value="DIOX_N"/>
    <property type="match status" value="1"/>
</dbReference>
<protein>
    <submittedName>
        <fullName evidence="4">Putative flavonol synthase flavanone 3-hydroxylase</fullName>
    </submittedName>
</protein>
<keyword evidence="5" id="KW-1185">Reference proteome</keyword>
<dbReference type="OrthoDB" id="288590at2759"/>
<dbReference type="GO" id="GO:0044283">
    <property type="term" value="P:small molecule biosynthetic process"/>
    <property type="evidence" value="ECO:0007669"/>
    <property type="project" value="UniProtKB-ARBA"/>
</dbReference>
<dbReference type="Gene3D" id="2.60.120.330">
    <property type="entry name" value="B-lactam Antibiotic, Isopenicillin N Synthase, Chain"/>
    <property type="match status" value="1"/>
</dbReference>
<dbReference type="GO" id="GO:0016491">
    <property type="term" value="F:oxidoreductase activity"/>
    <property type="evidence" value="ECO:0007669"/>
    <property type="project" value="UniProtKB-KW"/>
</dbReference>
<dbReference type="InterPro" id="IPR027443">
    <property type="entry name" value="IPNS-like_sf"/>
</dbReference>
<name>A0A0G2H172_PHACM</name>
<dbReference type="PROSITE" id="PS51471">
    <property type="entry name" value="FE2OG_OXY"/>
    <property type="match status" value="1"/>
</dbReference>
<keyword evidence="2" id="KW-0560">Oxidoreductase</keyword>
<evidence type="ECO:0000256" key="1">
    <source>
        <dbReference type="ARBA" id="ARBA00008056"/>
    </source>
</evidence>
<dbReference type="AlphaFoldDB" id="A0A0G2H172"/>
<gene>
    <name evidence="4" type="ORF">UCRPC4_g00272</name>
</gene>
<reference evidence="4 5" key="1">
    <citation type="submission" date="2015-05" db="EMBL/GenBank/DDBJ databases">
        <title>Distinctive expansion of gene families associated with plant cell wall degradation and secondary metabolism in the genomes of grapevine trunk pathogens.</title>
        <authorList>
            <person name="Lawrence D.P."/>
            <person name="Travadon R."/>
            <person name="Rolshausen P.E."/>
            <person name="Baumgartner K."/>
        </authorList>
    </citation>
    <scope>NUCLEOTIDE SEQUENCE [LARGE SCALE GENOMIC DNA]</scope>
    <source>
        <strain evidence="4">UCRPC4</strain>
    </source>
</reference>
<dbReference type="GO" id="GO:0046872">
    <property type="term" value="F:metal ion binding"/>
    <property type="evidence" value="ECO:0007669"/>
    <property type="project" value="UniProtKB-KW"/>
</dbReference>
<organism evidence="4 5">
    <name type="scientific">Phaeomoniella chlamydospora</name>
    <name type="common">Phaeoacremonium chlamydosporum</name>
    <dbReference type="NCBI Taxonomy" id="158046"/>
    <lineage>
        <taxon>Eukaryota</taxon>
        <taxon>Fungi</taxon>
        <taxon>Dikarya</taxon>
        <taxon>Ascomycota</taxon>
        <taxon>Pezizomycotina</taxon>
        <taxon>Eurotiomycetes</taxon>
        <taxon>Chaetothyriomycetidae</taxon>
        <taxon>Phaeomoniellales</taxon>
        <taxon>Phaeomoniellaceae</taxon>
        <taxon>Phaeomoniella</taxon>
    </lineage>
</organism>
<dbReference type="InterPro" id="IPR026992">
    <property type="entry name" value="DIOX_N"/>
</dbReference>
<feature type="domain" description="Fe2OG dioxygenase" evidence="3">
    <location>
        <begin position="219"/>
        <end position="341"/>
    </location>
</feature>
<keyword evidence="2" id="KW-0408">Iron</keyword>
<sequence length="392" mass="43395">MTILHEVRAAHKTLRDRLDGALTSPPPGVNPDDLPSVPLIDLAASLNGSPEDKKAVAMQIRDACITSGFFQIKNHGIAPTATDGILEQAERFFRDLTPEQKEEIHVSKSELFRGYEPGDFSYVNPDDMGESTKKEKPQHETKEAFNWGYEAALDPEGSDGKYVELDGTPPQEGHTNVWPSEEALPGFHDVVKDYYIQAMRLCRHLFGLFALGLGLEETYFDSVTTHPGGIARLIHYPAQPEKEDNDTPDARLGLGAHTDYECFTLLLCSANPGLEILFPPSPITNGKAIWRPCPVRPGTITVNIADFFQRWTNGLYKSTVHRVMSKMGGEERYSVPLFFSINYDADVLPLPEAAVGKNLYKPMKAGQYVLERLRATKSVGEGSDDISQADAM</sequence>
<evidence type="ECO:0000313" key="5">
    <source>
        <dbReference type="Proteomes" id="UP000053317"/>
    </source>
</evidence>
<dbReference type="PANTHER" id="PTHR47990">
    <property type="entry name" value="2-OXOGLUTARATE (2OG) AND FE(II)-DEPENDENT OXYGENASE SUPERFAMILY PROTEIN-RELATED"/>
    <property type="match status" value="1"/>
</dbReference>
<dbReference type="Pfam" id="PF03171">
    <property type="entry name" value="2OG-FeII_Oxy"/>
    <property type="match status" value="1"/>
</dbReference>
<dbReference type="SUPFAM" id="SSF51197">
    <property type="entry name" value="Clavaminate synthase-like"/>
    <property type="match status" value="1"/>
</dbReference>
<comment type="similarity">
    <text evidence="1 2">Belongs to the iron/ascorbate-dependent oxidoreductase family.</text>
</comment>
<dbReference type="Proteomes" id="UP000053317">
    <property type="component" value="Unassembled WGS sequence"/>
</dbReference>
<comment type="caution">
    <text evidence="4">The sequence shown here is derived from an EMBL/GenBank/DDBJ whole genome shotgun (WGS) entry which is preliminary data.</text>
</comment>
<proteinExistence type="inferred from homology"/>
<dbReference type="InterPro" id="IPR050231">
    <property type="entry name" value="Iron_ascorbate_oxido_reductase"/>
</dbReference>
<keyword evidence="2" id="KW-0479">Metal-binding</keyword>
<evidence type="ECO:0000259" key="3">
    <source>
        <dbReference type="PROSITE" id="PS51471"/>
    </source>
</evidence>
<evidence type="ECO:0000256" key="2">
    <source>
        <dbReference type="RuleBase" id="RU003682"/>
    </source>
</evidence>
<accession>A0A0G2H172</accession>
<dbReference type="InterPro" id="IPR044861">
    <property type="entry name" value="IPNS-like_FE2OG_OXY"/>
</dbReference>
<dbReference type="InterPro" id="IPR005123">
    <property type="entry name" value="Oxoglu/Fe-dep_dioxygenase_dom"/>
</dbReference>
<reference evidence="4 5" key="2">
    <citation type="submission" date="2015-05" db="EMBL/GenBank/DDBJ databases">
        <authorList>
            <person name="Morales-Cruz A."/>
            <person name="Amrine K.C."/>
            <person name="Cantu D."/>
        </authorList>
    </citation>
    <scope>NUCLEOTIDE SEQUENCE [LARGE SCALE GENOMIC DNA]</scope>
    <source>
        <strain evidence="4">UCRPC4</strain>
    </source>
</reference>
<dbReference type="EMBL" id="LCWF01000006">
    <property type="protein sequence ID" value="KKY29083.1"/>
    <property type="molecule type" value="Genomic_DNA"/>
</dbReference>